<dbReference type="PANTHER" id="PTHR16017:SF0">
    <property type="entry name" value="WD REPEAT-CONTAINING PROTEIN 70"/>
    <property type="match status" value="1"/>
</dbReference>
<dbReference type="SMART" id="SM00320">
    <property type="entry name" value="WD40"/>
    <property type="match status" value="5"/>
</dbReference>
<keyword evidence="6" id="KW-1185">Reference proteome</keyword>
<dbReference type="InterPro" id="IPR051858">
    <property type="entry name" value="WD_repeat_GAD-1"/>
</dbReference>
<protein>
    <submittedName>
        <fullName evidence="5">WD repeat-containing protein</fullName>
    </submittedName>
</protein>
<dbReference type="EMBL" id="JBBJBU010000001">
    <property type="protein sequence ID" value="KAK7207396.1"/>
    <property type="molecule type" value="Genomic_DNA"/>
</dbReference>
<evidence type="ECO:0000313" key="5">
    <source>
        <dbReference type="EMBL" id="KAK7207396.1"/>
    </source>
</evidence>
<dbReference type="PANTHER" id="PTHR16017">
    <property type="entry name" value="GASTRULATION DEFECTIVE PROTEIN 1-RELATED"/>
    <property type="match status" value="1"/>
</dbReference>
<feature type="region of interest" description="Disordered" evidence="4">
    <location>
        <begin position="1"/>
        <end position="25"/>
    </location>
</feature>
<feature type="repeat" description="WD" evidence="3">
    <location>
        <begin position="180"/>
        <end position="222"/>
    </location>
</feature>
<evidence type="ECO:0000256" key="3">
    <source>
        <dbReference type="PROSITE-ProRule" id="PRU00221"/>
    </source>
</evidence>
<organism evidence="5 6">
    <name type="scientific">Myxozyma melibiosi</name>
    <dbReference type="NCBI Taxonomy" id="54550"/>
    <lineage>
        <taxon>Eukaryota</taxon>
        <taxon>Fungi</taxon>
        <taxon>Dikarya</taxon>
        <taxon>Ascomycota</taxon>
        <taxon>Saccharomycotina</taxon>
        <taxon>Lipomycetes</taxon>
        <taxon>Lipomycetales</taxon>
        <taxon>Lipomycetaceae</taxon>
        <taxon>Myxozyma</taxon>
    </lineage>
</organism>
<feature type="repeat" description="WD" evidence="3">
    <location>
        <begin position="78"/>
        <end position="112"/>
    </location>
</feature>
<evidence type="ECO:0000256" key="2">
    <source>
        <dbReference type="ARBA" id="ARBA00022737"/>
    </source>
</evidence>
<dbReference type="Pfam" id="PF00400">
    <property type="entry name" value="WD40"/>
    <property type="match status" value="4"/>
</dbReference>
<feature type="region of interest" description="Disordered" evidence="4">
    <location>
        <begin position="42"/>
        <end position="66"/>
    </location>
</feature>
<evidence type="ECO:0000256" key="1">
    <source>
        <dbReference type="ARBA" id="ARBA00022574"/>
    </source>
</evidence>
<dbReference type="Proteomes" id="UP001498771">
    <property type="component" value="Unassembled WGS sequence"/>
</dbReference>
<feature type="region of interest" description="Disordered" evidence="4">
    <location>
        <begin position="442"/>
        <end position="497"/>
    </location>
</feature>
<comment type="caution">
    <text evidence="5">The sequence shown here is derived from an EMBL/GenBank/DDBJ whole genome shotgun (WGS) entry which is preliminary data.</text>
</comment>
<evidence type="ECO:0000256" key="4">
    <source>
        <dbReference type="SAM" id="MobiDB-lite"/>
    </source>
</evidence>
<reference evidence="5 6" key="1">
    <citation type="submission" date="2024-03" db="EMBL/GenBank/DDBJ databases">
        <title>Genome-scale model development and genomic sequencing of the oleaginous clade Lipomyces.</title>
        <authorList>
            <consortium name="Lawrence Berkeley National Laboratory"/>
            <person name="Czajka J.J."/>
            <person name="Han Y."/>
            <person name="Kim J."/>
            <person name="Mondo S.J."/>
            <person name="Hofstad B.A."/>
            <person name="Robles A."/>
            <person name="Haridas S."/>
            <person name="Riley R."/>
            <person name="LaButti K."/>
            <person name="Pangilinan J."/>
            <person name="Andreopoulos W."/>
            <person name="Lipzen A."/>
            <person name="Yan J."/>
            <person name="Wang M."/>
            <person name="Ng V."/>
            <person name="Grigoriev I.V."/>
            <person name="Spatafora J.W."/>
            <person name="Magnuson J.K."/>
            <person name="Baker S.E."/>
            <person name="Pomraning K.R."/>
        </authorList>
    </citation>
    <scope>NUCLEOTIDE SEQUENCE [LARGE SCALE GENOMIC DNA]</scope>
    <source>
        <strain evidence="5 6">Phaff 52-87</strain>
    </source>
</reference>
<dbReference type="Gene3D" id="2.130.10.10">
    <property type="entry name" value="YVTN repeat-like/Quinoprotein amine dehydrogenase"/>
    <property type="match status" value="2"/>
</dbReference>
<sequence>MHQSDDDDELRKFLPSGFGKQTAAPHDFESRYEKCLRADYKARQEKKKQEDAEDSDDDDDDSDDDELEELPISHELLLKEHTKTISALDIDPAGVRLASGGYDFDLDLWDFNGMNPAFQKPFRTLEPVESHLIRDLQFSRTGDYLLVVPSASQAKVYTRDGVEVSEFVRGDMYIRDMNNTSGHIAELTCGRWHPTDTTTFATSSLDSTVRIWDMNVKRSQTHVIILKPKSVKHAKPHISAISWKADDGKYIAAAANDGSISYWSANGPYSRPVASIAEAHEPGSWTSGLEYASDGTTIVSRGGDGTVKLWDTRSFKKPVLSRGGLANLVPETGVGFSPDERYIITGTSTTPESPVGKLHILDRSDLSTVTALGFSDEPSSVVKAVWHPRLNQIVVGTSTGAMHVLFSREKSTKGAKLVLEKAPKVRHVDDDVTADIDLVAASTSMSGGGGGQQRKKKSNAEAMKPEIPLGRKMHGEMGVIGEFEDEEEKMNKRRRYL</sequence>
<dbReference type="InterPro" id="IPR001680">
    <property type="entry name" value="WD40_rpt"/>
</dbReference>
<dbReference type="SUPFAM" id="SSF50978">
    <property type="entry name" value="WD40 repeat-like"/>
    <property type="match status" value="1"/>
</dbReference>
<evidence type="ECO:0000313" key="6">
    <source>
        <dbReference type="Proteomes" id="UP001498771"/>
    </source>
</evidence>
<keyword evidence="2" id="KW-0677">Repeat</keyword>
<feature type="repeat" description="WD" evidence="3">
    <location>
        <begin position="289"/>
        <end position="314"/>
    </location>
</feature>
<dbReference type="PRINTS" id="PR00320">
    <property type="entry name" value="GPROTEINBRPT"/>
</dbReference>
<accession>A0ABR1FC17</accession>
<dbReference type="InterPro" id="IPR036322">
    <property type="entry name" value="WD40_repeat_dom_sf"/>
</dbReference>
<dbReference type="PROSITE" id="PS50294">
    <property type="entry name" value="WD_REPEATS_REGION"/>
    <property type="match status" value="2"/>
</dbReference>
<dbReference type="InterPro" id="IPR015943">
    <property type="entry name" value="WD40/YVTN_repeat-like_dom_sf"/>
</dbReference>
<dbReference type="InterPro" id="IPR020472">
    <property type="entry name" value="WD40_PAC1"/>
</dbReference>
<proteinExistence type="predicted"/>
<feature type="compositionally biased region" description="Acidic residues" evidence="4">
    <location>
        <begin position="51"/>
        <end position="66"/>
    </location>
</feature>
<keyword evidence="1 3" id="KW-0853">WD repeat</keyword>
<dbReference type="PROSITE" id="PS50082">
    <property type="entry name" value="WD_REPEATS_2"/>
    <property type="match status" value="3"/>
</dbReference>
<gene>
    <name evidence="5" type="ORF">BZA70DRAFT_233582</name>
</gene>
<dbReference type="RefSeq" id="XP_064770429.1">
    <property type="nucleotide sequence ID" value="XM_064910266.1"/>
</dbReference>
<name>A0ABR1FC17_9ASCO</name>
<dbReference type="GeneID" id="90035778"/>